<comment type="catalytic activity">
    <reaction evidence="11">
        <text>a tRNA with a 3' CCA end + 2 CTP + ATP = a tRNA with a 3' CCACCA end + 3 diphosphate</text>
        <dbReference type="Rhea" id="RHEA:76235"/>
        <dbReference type="Rhea" id="RHEA-COMP:10468"/>
        <dbReference type="Rhea" id="RHEA-COMP:18655"/>
        <dbReference type="ChEBI" id="CHEBI:30616"/>
        <dbReference type="ChEBI" id="CHEBI:33019"/>
        <dbReference type="ChEBI" id="CHEBI:37563"/>
        <dbReference type="ChEBI" id="CHEBI:83071"/>
        <dbReference type="ChEBI" id="CHEBI:195187"/>
    </reaction>
</comment>
<evidence type="ECO:0000256" key="6">
    <source>
        <dbReference type="ARBA" id="ARBA00022741"/>
    </source>
</evidence>
<keyword evidence="16" id="KW-1185">Reference proteome</keyword>
<dbReference type="RefSeq" id="WP_090793566.1">
    <property type="nucleotide sequence ID" value="NZ_FMYI01000002.1"/>
</dbReference>
<keyword evidence="9 11" id="KW-0460">Magnesium</keyword>
<feature type="domain" description="tRNA nucleotidyltransferase/poly(A) polymerase RNA and SrmB- binding" evidence="13">
    <location>
        <begin position="170"/>
        <end position="228"/>
    </location>
</feature>
<dbReference type="STRING" id="1612202.SAMN05421734_102410"/>
<feature type="binding site" evidence="11">
    <location>
        <position position="112"/>
    </location>
    <ligand>
        <name>CTP</name>
        <dbReference type="ChEBI" id="CHEBI:37563"/>
    </ligand>
</feature>
<dbReference type="Gene3D" id="3.30.460.10">
    <property type="entry name" value="Beta Polymerase, domain 2"/>
    <property type="match status" value="1"/>
</dbReference>
<comment type="function">
    <text evidence="11">Catalyzes the addition and repair of the essential 3'-terminal CCA sequence in tRNAs without using a nucleic acid template. Adds these three nucleotides in the order of C, C, and A to the tRNA nucleotide-73, using CTP and ATP as substrates and producing inorganic pyrophosphate. tRNA 3'-terminal CCA addition is required both for tRNA processing and repair. Also involved in tRNA surveillance by mediating tandem CCA addition to generate a CCACCA at the 3' terminus of unstable tRNAs. While stable tRNAs receive only 3'-terminal CCA, unstable tRNAs are marked with CCACCA and rapidly degraded.</text>
</comment>
<feature type="binding site" evidence="11">
    <location>
        <position position="28"/>
    </location>
    <ligand>
        <name>ATP</name>
        <dbReference type="ChEBI" id="CHEBI:30616"/>
    </ligand>
</feature>
<dbReference type="Pfam" id="PF12627">
    <property type="entry name" value="PolyA_pol_RNAbd"/>
    <property type="match status" value="1"/>
</dbReference>
<evidence type="ECO:0000313" key="15">
    <source>
        <dbReference type="EMBL" id="SDB91154.1"/>
    </source>
</evidence>
<name>A0A1G6HAI2_9BACI</name>
<dbReference type="InterPro" id="IPR002646">
    <property type="entry name" value="PolA_pol_head_dom"/>
</dbReference>
<feature type="binding site" evidence="11">
    <location>
        <position position="155"/>
    </location>
    <ligand>
        <name>ATP</name>
        <dbReference type="ChEBI" id="CHEBI:30616"/>
    </ligand>
</feature>
<dbReference type="GO" id="GO:0005524">
    <property type="term" value="F:ATP binding"/>
    <property type="evidence" value="ECO:0007669"/>
    <property type="project" value="UniProtKB-UniRule"/>
</dbReference>
<dbReference type="OrthoDB" id="9805698at2"/>
<evidence type="ECO:0000256" key="8">
    <source>
        <dbReference type="ARBA" id="ARBA00022840"/>
    </source>
</evidence>
<dbReference type="Gene3D" id="1.10.3090.10">
    <property type="entry name" value="cca-adding enzyme, domain 2"/>
    <property type="match status" value="1"/>
</dbReference>
<keyword evidence="10 11" id="KW-0694">RNA-binding</keyword>
<keyword evidence="2 11" id="KW-0808">Transferase</keyword>
<dbReference type="CDD" id="cd05398">
    <property type="entry name" value="NT_ClassII-CCAase"/>
    <property type="match status" value="1"/>
</dbReference>
<comment type="subunit">
    <text evidence="11">Homodimer.</text>
</comment>
<dbReference type="Proteomes" id="UP000242949">
    <property type="component" value="Unassembled WGS sequence"/>
</dbReference>
<accession>A0A1G6HAI2</accession>
<feature type="binding site" evidence="11">
    <location>
        <position position="164"/>
    </location>
    <ligand>
        <name>ATP</name>
        <dbReference type="ChEBI" id="CHEBI:30616"/>
    </ligand>
</feature>
<evidence type="ECO:0000256" key="5">
    <source>
        <dbReference type="ARBA" id="ARBA00022723"/>
    </source>
</evidence>
<dbReference type="HAMAP" id="MF_01263">
    <property type="entry name" value="CCA_bact_type3"/>
    <property type="match status" value="1"/>
</dbReference>
<keyword evidence="6 11" id="KW-0547">Nucleotide-binding</keyword>
<dbReference type="GO" id="GO:0042245">
    <property type="term" value="P:RNA repair"/>
    <property type="evidence" value="ECO:0007669"/>
    <property type="project" value="UniProtKB-KW"/>
</dbReference>
<evidence type="ECO:0000313" key="16">
    <source>
        <dbReference type="Proteomes" id="UP000242949"/>
    </source>
</evidence>
<feature type="binding site" evidence="11">
    <location>
        <position position="155"/>
    </location>
    <ligand>
        <name>CTP</name>
        <dbReference type="ChEBI" id="CHEBI:37563"/>
    </ligand>
</feature>
<feature type="binding site" evidence="11">
    <location>
        <position position="28"/>
    </location>
    <ligand>
        <name>CTP</name>
        <dbReference type="ChEBI" id="CHEBI:37563"/>
    </ligand>
</feature>
<keyword evidence="7 11" id="KW-0692">RNA repair</keyword>
<dbReference type="Pfam" id="PF01743">
    <property type="entry name" value="PolyA_pol"/>
    <property type="match status" value="1"/>
</dbReference>
<dbReference type="GO" id="GO:0000287">
    <property type="term" value="F:magnesium ion binding"/>
    <property type="evidence" value="ECO:0007669"/>
    <property type="project" value="UniProtKB-UniRule"/>
</dbReference>
<dbReference type="InterPro" id="IPR023068">
    <property type="entry name" value="CCA-adding_enz_firmicutes"/>
</dbReference>
<dbReference type="EMBL" id="FMYI01000002">
    <property type="protein sequence ID" value="SDB91154.1"/>
    <property type="molecule type" value="Genomic_DNA"/>
</dbReference>
<evidence type="ECO:0000256" key="2">
    <source>
        <dbReference type="ARBA" id="ARBA00022679"/>
    </source>
</evidence>
<dbReference type="SUPFAM" id="SSF81301">
    <property type="entry name" value="Nucleotidyltransferase"/>
    <property type="match status" value="1"/>
</dbReference>
<dbReference type="InterPro" id="IPR032828">
    <property type="entry name" value="PolyA_RNA-bd"/>
</dbReference>
<dbReference type="GO" id="GO:0000049">
    <property type="term" value="F:tRNA binding"/>
    <property type="evidence" value="ECO:0007669"/>
    <property type="project" value="UniProtKB-UniRule"/>
</dbReference>
<evidence type="ECO:0000256" key="3">
    <source>
        <dbReference type="ARBA" id="ARBA00022694"/>
    </source>
</evidence>
<dbReference type="GO" id="GO:0160016">
    <property type="term" value="F:CCACCA tRNA nucleotidyltransferase activity"/>
    <property type="evidence" value="ECO:0007669"/>
    <property type="project" value="RHEA"/>
</dbReference>
<evidence type="ECO:0000259" key="12">
    <source>
        <dbReference type="Pfam" id="PF01743"/>
    </source>
</evidence>
<feature type="domain" description="Poly A polymerase head" evidence="12">
    <location>
        <begin position="23"/>
        <end position="143"/>
    </location>
</feature>
<evidence type="ECO:0000256" key="1">
    <source>
        <dbReference type="ARBA" id="ARBA00001946"/>
    </source>
</evidence>
<evidence type="ECO:0000259" key="14">
    <source>
        <dbReference type="Pfam" id="PF13735"/>
    </source>
</evidence>
<protein>
    <recommendedName>
        <fullName evidence="11">CCA-adding enzyme</fullName>
        <ecNumber evidence="11">2.7.7.72</ecNumber>
    </recommendedName>
    <alternativeName>
        <fullName evidence="11">CCA tRNA nucleotidyltransferase</fullName>
    </alternativeName>
    <alternativeName>
        <fullName evidence="11">tRNA CCA-pyrophosphorylase</fullName>
    </alternativeName>
    <alternativeName>
        <fullName evidence="11">tRNA adenylyl-/cytidylyl- transferase</fullName>
    </alternativeName>
    <alternativeName>
        <fullName evidence="11">tRNA nucleotidyltransferase</fullName>
    </alternativeName>
    <alternativeName>
        <fullName evidence="11">tRNA-NT</fullName>
    </alternativeName>
</protein>
<evidence type="ECO:0000256" key="4">
    <source>
        <dbReference type="ARBA" id="ARBA00022695"/>
    </source>
</evidence>
<keyword evidence="3 11" id="KW-0819">tRNA processing</keyword>
<proteinExistence type="inferred from homology"/>
<dbReference type="InterPro" id="IPR043519">
    <property type="entry name" value="NT_sf"/>
</dbReference>
<reference evidence="16" key="1">
    <citation type="submission" date="2016-09" db="EMBL/GenBank/DDBJ databases">
        <authorList>
            <person name="Varghese N."/>
            <person name="Submissions S."/>
        </authorList>
    </citation>
    <scope>NUCLEOTIDE SEQUENCE [LARGE SCALE GENOMIC DNA]</scope>
    <source>
        <strain evidence="16">S5</strain>
    </source>
</reference>
<evidence type="ECO:0000259" key="13">
    <source>
        <dbReference type="Pfam" id="PF12627"/>
    </source>
</evidence>
<evidence type="ECO:0000256" key="10">
    <source>
        <dbReference type="ARBA" id="ARBA00022884"/>
    </source>
</evidence>
<comment type="cofactor">
    <cofactor evidence="1 11">
        <name>Mg(2+)</name>
        <dbReference type="ChEBI" id="CHEBI:18420"/>
    </cofactor>
</comment>
<gene>
    <name evidence="11" type="primary">cca</name>
    <name evidence="15" type="ORF">SAMN05421734_102410</name>
</gene>
<dbReference type="EC" id="2.7.7.72" evidence="11"/>
<dbReference type="SUPFAM" id="SSF81891">
    <property type="entry name" value="Poly A polymerase C-terminal region-like"/>
    <property type="match status" value="1"/>
</dbReference>
<feature type="binding site" evidence="11">
    <location>
        <position position="158"/>
    </location>
    <ligand>
        <name>ATP</name>
        <dbReference type="ChEBI" id="CHEBI:30616"/>
    </ligand>
</feature>
<dbReference type="PANTHER" id="PTHR46173">
    <property type="entry name" value="CCA TRNA NUCLEOTIDYLTRANSFERASE 1, MITOCHONDRIAL"/>
    <property type="match status" value="1"/>
</dbReference>
<organism evidence="15 16">
    <name type="scientific">Pelagirhabdus alkalitolerans</name>
    <dbReference type="NCBI Taxonomy" id="1612202"/>
    <lineage>
        <taxon>Bacteria</taxon>
        <taxon>Bacillati</taxon>
        <taxon>Bacillota</taxon>
        <taxon>Bacilli</taxon>
        <taxon>Bacillales</taxon>
        <taxon>Bacillaceae</taxon>
        <taxon>Pelagirhabdus</taxon>
    </lineage>
</organism>
<sequence length="393" mass="45282">MSNKHFDRAFELVRVIKDAGYDAFIVGGAVRDYLLNQTSSDIDIASSASPEVIQSLFDKVITVGIEHGTVIVRHEGESFEITTFRTESNYSDYRHPDHVEFVESIILDLSRRDLTINAIAMDDDQSLIDPFDGKFDIDNRIIRAVGSPAQRFDEDPLRILRAIRFSSQLNFTIEPKTFQDISKKAPLIQELSVERIAIELEKLFKGRAYKRAIRYGIDLGVFSYLPVFNRDQAYLKFIQSIDQPVHQLIDLFAFISLRGSHGVTIRDFVRAYKLSNKTLNNGQVLIQSVKIYKRYGLSQWFVYQLPSHLDQSFIWLIDQLMNHAIDQSELAQLREQLPIQTRTELTVSGHDLMEWFPNKGKGRWMRAVLNEIEHAVVTGDVLNDKNDIKDWLL</sequence>
<evidence type="ECO:0000256" key="9">
    <source>
        <dbReference type="ARBA" id="ARBA00022842"/>
    </source>
</evidence>
<dbReference type="Gene3D" id="1.10.246.80">
    <property type="match status" value="1"/>
</dbReference>
<feature type="binding site" evidence="11">
    <location>
        <position position="112"/>
    </location>
    <ligand>
        <name>ATP</name>
        <dbReference type="ChEBI" id="CHEBI:30616"/>
    </ligand>
</feature>
<dbReference type="GO" id="GO:0004810">
    <property type="term" value="F:CCA tRNA nucleotidyltransferase activity"/>
    <property type="evidence" value="ECO:0007669"/>
    <property type="project" value="UniProtKB-UniRule"/>
</dbReference>
<dbReference type="InterPro" id="IPR032810">
    <property type="entry name" value="CCA-adding_enz_C"/>
</dbReference>
<keyword evidence="4 11" id="KW-0548">Nucleotidyltransferase</keyword>
<evidence type="ECO:0000256" key="7">
    <source>
        <dbReference type="ARBA" id="ARBA00022800"/>
    </source>
</evidence>
<keyword evidence="8 11" id="KW-0067">ATP-binding</keyword>
<feature type="binding site" evidence="11">
    <location>
        <position position="161"/>
    </location>
    <ligand>
        <name>CTP</name>
        <dbReference type="ChEBI" id="CHEBI:37563"/>
    </ligand>
</feature>
<evidence type="ECO:0000256" key="11">
    <source>
        <dbReference type="HAMAP-Rule" id="MF_01263"/>
    </source>
</evidence>
<dbReference type="AlphaFoldDB" id="A0A1G6HAI2"/>
<feature type="binding site" evidence="11">
    <location>
        <position position="161"/>
    </location>
    <ligand>
        <name>ATP</name>
        <dbReference type="ChEBI" id="CHEBI:30616"/>
    </ligand>
</feature>
<comment type="miscellaneous">
    <text evidence="11">A single active site specifically recognizes both ATP and CTP and is responsible for their addition.</text>
</comment>
<feature type="binding site" evidence="11">
    <location>
        <position position="158"/>
    </location>
    <ligand>
        <name>CTP</name>
        <dbReference type="ChEBI" id="CHEBI:37563"/>
    </ligand>
</feature>
<dbReference type="NCBIfam" id="NF009814">
    <property type="entry name" value="PRK13299.1"/>
    <property type="match status" value="1"/>
</dbReference>
<comment type="catalytic activity">
    <reaction evidence="11">
        <text>a tRNA precursor + 2 CTP + ATP = a tRNA with a 3' CCA end + 3 diphosphate</text>
        <dbReference type="Rhea" id="RHEA:14433"/>
        <dbReference type="Rhea" id="RHEA-COMP:10465"/>
        <dbReference type="Rhea" id="RHEA-COMP:10468"/>
        <dbReference type="ChEBI" id="CHEBI:30616"/>
        <dbReference type="ChEBI" id="CHEBI:33019"/>
        <dbReference type="ChEBI" id="CHEBI:37563"/>
        <dbReference type="ChEBI" id="CHEBI:74896"/>
        <dbReference type="ChEBI" id="CHEBI:83071"/>
        <dbReference type="EC" id="2.7.7.72"/>
    </reaction>
</comment>
<keyword evidence="5 11" id="KW-0479">Metal-binding</keyword>
<feature type="binding site" evidence="11">
    <location>
        <position position="31"/>
    </location>
    <ligand>
        <name>ATP</name>
        <dbReference type="ChEBI" id="CHEBI:30616"/>
    </ligand>
</feature>
<feature type="domain" description="CCA-adding enzyme C-terminal" evidence="14">
    <location>
        <begin position="257"/>
        <end position="391"/>
    </location>
</feature>
<comment type="similarity">
    <text evidence="11">Belongs to the tRNA nucleotidyltransferase/poly(A) polymerase family. Bacterial CCA-adding enzyme type 3 subfamily.</text>
</comment>
<feature type="binding site" evidence="11">
    <location>
        <position position="164"/>
    </location>
    <ligand>
        <name>CTP</name>
        <dbReference type="ChEBI" id="CHEBI:37563"/>
    </ligand>
</feature>
<feature type="binding site" evidence="11">
    <location>
        <position position="43"/>
    </location>
    <ligand>
        <name>Mg(2+)</name>
        <dbReference type="ChEBI" id="CHEBI:18420"/>
    </ligand>
</feature>
<dbReference type="PANTHER" id="PTHR46173:SF1">
    <property type="entry name" value="CCA TRNA NUCLEOTIDYLTRANSFERASE 1, MITOCHONDRIAL"/>
    <property type="match status" value="1"/>
</dbReference>
<feature type="binding site" evidence="11">
    <location>
        <position position="31"/>
    </location>
    <ligand>
        <name>CTP</name>
        <dbReference type="ChEBI" id="CHEBI:37563"/>
    </ligand>
</feature>
<dbReference type="InterPro" id="IPR050264">
    <property type="entry name" value="Bact_CCA-adding_enz_type3_sf"/>
</dbReference>
<feature type="binding site" evidence="11">
    <location>
        <position position="41"/>
    </location>
    <ligand>
        <name>Mg(2+)</name>
        <dbReference type="ChEBI" id="CHEBI:18420"/>
    </ligand>
</feature>
<dbReference type="GO" id="GO:0001680">
    <property type="term" value="P:tRNA 3'-terminal CCA addition"/>
    <property type="evidence" value="ECO:0007669"/>
    <property type="project" value="UniProtKB-UniRule"/>
</dbReference>
<dbReference type="Pfam" id="PF13735">
    <property type="entry name" value="tRNA_NucTran2_2"/>
    <property type="match status" value="1"/>
</dbReference>